<dbReference type="GO" id="GO:0016740">
    <property type="term" value="F:transferase activity"/>
    <property type="evidence" value="ECO:0007669"/>
    <property type="project" value="UniProtKB-KW"/>
</dbReference>
<dbReference type="SUPFAM" id="SSF52540">
    <property type="entry name" value="P-loop containing nucleoside triphosphate hydrolases"/>
    <property type="match status" value="1"/>
</dbReference>
<organism evidence="1 2">
    <name type="scientific">Zhongshania guokunii</name>
    <dbReference type="NCBI Taxonomy" id="641783"/>
    <lineage>
        <taxon>Bacteria</taxon>
        <taxon>Pseudomonadati</taxon>
        <taxon>Pseudomonadota</taxon>
        <taxon>Gammaproteobacteria</taxon>
        <taxon>Cellvibrionales</taxon>
        <taxon>Spongiibacteraceae</taxon>
        <taxon>Zhongshania</taxon>
    </lineage>
</organism>
<protein>
    <submittedName>
        <fullName evidence="1">Sulfotransferase</fullName>
        <ecNumber evidence="1">2.8.2.-</ecNumber>
    </submittedName>
</protein>
<dbReference type="PANTHER" id="PTHR36451">
    <property type="entry name" value="PAPS-DEPENDENT SULFOTRANSFERASE STF3"/>
    <property type="match status" value="1"/>
</dbReference>
<accession>A0ABV3UA68</accession>
<reference evidence="1 2" key="1">
    <citation type="journal article" date="2011" name="Int. J. Syst. Evol. Microbiol.">
        <title>Zhongshania antarctica gen. nov., sp. nov. and Zhongshania guokunii sp. nov., gammaproteobacteria respectively isolated from coastal attached (fast) ice and surface seawater of the Antarctic.</title>
        <authorList>
            <person name="Li H.J."/>
            <person name="Zhang X.Y."/>
            <person name="Chen C.X."/>
            <person name="Zhang Y.J."/>
            <person name="Gao Z.M."/>
            <person name="Yu Y."/>
            <person name="Chen X.L."/>
            <person name="Chen B."/>
            <person name="Zhang Y.Z."/>
        </authorList>
    </citation>
    <scope>NUCLEOTIDE SEQUENCE [LARGE SCALE GENOMIC DNA]</scope>
    <source>
        <strain evidence="1 2">ZS6-22T</strain>
    </source>
</reference>
<dbReference type="PANTHER" id="PTHR36451:SF1">
    <property type="entry name" value="OMEGA-HYDROXY-BETA-DIHYDROMENAQUINONE-9 SULFOTRANSFERASE STF3"/>
    <property type="match status" value="1"/>
</dbReference>
<comment type="caution">
    <text evidence="1">The sequence shown here is derived from an EMBL/GenBank/DDBJ whole genome shotgun (WGS) entry which is preliminary data.</text>
</comment>
<dbReference type="InterPro" id="IPR027417">
    <property type="entry name" value="P-loop_NTPase"/>
</dbReference>
<dbReference type="EMBL" id="JBFRYA010000016">
    <property type="protein sequence ID" value="MEX1670424.1"/>
    <property type="molecule type" value="Genomic_DNA"/>
</dbReference>
<name>A0ABV3UA68_9GAMM</name>
<dbReference type="Proteomes" id="UP001557485">
    <property type="component" value="Unassembled WGS sequence"/>
</dbReference>
<dbReference type="Pfam" id="PF13469">
    <property type="entry name" value="Sulfotransfer_3"/>
    <property type="match status" value="1"/>
</dbReference>
<sequence>MTQTSQLPSSTTPKTVADLMAAAEQATGLSDFGDTQFLEGLEILVSGFNKEAKLSPLGEELAFGGLLNSLINRLRYVRDVHAHPEILQEKIEKPIVVLGLPRTGTTKLQRVLSAAPQTQGMIYWKMMNPAPFPSEQAGNPKERIAAAQEVVEMFAHNFPGFMARHPTEALQADEEVLLMQGSFQCVVTWMFARMPSFYEFAMSIDQRPSYQFLFEQMQYLQWQDGGRRGRPWVLKSPCHTGLLDTLLSVFPDAVLVNCHRDVTSIIPSMSGLMEEMRRIHSDSVDSQVIGPELLDYFGCSMDRYLKIRSQLPPGRIMDVRYEDVLSKAPELVQQIFAAADIEFNQDSLAAIHAFEAERPQHQFGTYSYSCADYGVSPDMINTRFAEYQRQFSAFITY</sequence>
<dbReference type="EC" id="2.8.2.-" evidence="1"/>
<evidence type="ECO:0000313" key="1">
    <source>
        <dbReference type="EMBL" id="MEX1670424.1"/>
    </source>
</evidence>
<gene>
    <name evidence="1" type="ORF">AB4876_16000</name>
</gene>
<proteinExistence type="predicted"/>
<dbReference type="InterPro" id="IPR052736">
    <property type="entry name" value="Stf3_sulfotransferase"/>
</dbReference>
<evidence type="ECO:0000313" key="2">
    <source>
        <dbReference type="Proteomes" id="UP001557485"/>
    </source>
</evidence>
<dbReference type="Gene3D" id="3.40.50.300">
    <property type="entry name" value="P-loop containing nucleotide triphosphate hydrolases"/>
    <property type="match status" value="1"/>
</dbReference>
<keyword evidence="2" id="KW-1185">Reference proteome</keyword>
<dbReference type="RefSeq" id="WP_368382755.1">
    <property type="nucleotide sequence ID" value="NZ_JBFRYA010000016.1"/>
</dbReference>
<keyword evidence="1" id="KW-0808">Transferase</keyword>